<evidence type="ECO:0000313" key="1">
    <source>
        <dbReference type="EMBL" id="KIK92840.1"/>
    </source>
</evidence>
<sequence>HHLGSMIHECPSCHALHWRAEWHTHSHSSEINPTYGQCCKSGKVNIPYLDNVPGELWNLFFAQDDISKAFCQNICQYNNALAMTSVGGQVDNSVNNGCGPYVYKIHGEVYHCIGSLLPAKDGAPVFGQLYIYDPAVALNSRMQQNQNLDQQTMENVQDVLYRHHPGVQVYVQACELSCEIPAEQNFRFGLYFNRASNRHHYNLLTGANEIAAILPGDGDQPTGP</sequence>
<name>A0A0D0E5P5_9AGAM</name>
<organism evidence="1 2">
    <name type="scientific">Paxillus rubicundulus Ve08.2h10</name>
    <dbReference type="NCBI Taxonomy" id="930991"/>
    <lineage>
        <taxon>Eukaryota</taxon>
        <taxon>Fungi</taxon>
        <taxon>Dikarya</taxon>
        <taxon>Basidiomycota</taxon>
        <taxon>Agaricomycotina</taxon>
        <taxon>Agaricomycetes</taxon>
        <taxon>Agaricomycetidae</taxon>
        <taxon>Boletales</taxon>
        <taxon>Paxilineae</taxon>
        <taxon>Paxillaceae</taxon>
        <taxon>Paxillus</taxon>
    </lineage>
</organism>
<feature type="non-terminal residue" evidence="1">
    <location>
        <position position="1"/>
    </location>
</feature>
<evidence type="ECO:0000313" key="2">
    <source>
        <dbReference type="Proteomes" id="UP000054538"/>
    </source>
</evidence>
<dbReference type="STRING" id="930991.A0A0D0E5P5"/>
<dbReference type="PANTHER" id="PTHR45786">
    <property type="entry name" value="DNA BINDING PROTEIN-LIKE"/>
    <property type="match status" value="1"/>
</dbReference>
<dbReference type="InParanoid" id="A0A0D0E5P5"/>
<reference evidence="2" key="2">
    <citation type="submission" date="2015-01" db="EMBL/GenBank/DDBJ databases">
        <title>Evolutionary Origins and Diversification of the Mycorrhizal Mutualists.</title>
        <authorList>
            <consortium name="DOE Joint Genome Institute"/>
            <consortium name="Mycorrhizal Genomics Consortium"/>
            <person name="Kohler A."/>
            <person name="Kuo A."/>
            <person name="Nagy L.G."/>
            <person name="Floudas D."/>
            <person name="Copeland A."/>
            <person name="Barry K.W."/>
            <person name="Cichocki N."/>
            <person name="Veneault-Fourrey C."/>
            <person name="LaButti K."/>
            <person name="Lindquist E.A."/>
            <person name="Lipzen A."/>
            <person name="Lundell T."/>
            <person name="Morin E."/>
            <person name="Murat C."/>
            <person name="Riley R."/>
            <person name="Ohm R."/>
            <person name="Sun H."/>
            <person name="Tunlid A."/>
            <person name="Henrissat B."/>
            <person name="Grigoriev I.V."/>
            <person name="Hibbett D.S."/>
            <person name="Martin F."/>
        </authorList>
    </citation>
    <scope>NUCLEOTIDE SEQUENCE [LARGE SCALE GENOMIC DNA]</scope>
    <source>
        <strain evidence="2">Ve08.2h10</strain>
    </source>
</reference>
<dbReference type="Proteomes" id="UP000054538">
    <property type="component" value="Unassembled WGS sequence"/>
</dbReference>
<evidence type="ECO:0008006" key="3">
    <source>
        <dbReference type="Google" id="ProtNLM"/>
    </source>
</evidence>
<accession>A0A0D0E5P5</accession>
<dbReference type="EMBL" id="KN825238">
    <property type="protein sequence ID" value="KIK92840.1"/>
    <property type="molecule type" value="Genomic_DNA"/>
</dbReference>
<reference evidence="1 2" key="1">
    <citation type="submission" date="2014-04" db="EMBL/GenBank/DDBJ databases">
        <authorList>
            <consortium name="DOE Joint Genome Institute"/>
            <person name="Kuo A."/>
            <person name="Kohler A."/>
            <person name="Jargeat P."/>
            <person name="Nagy L.G."/>
            <person name="Floudas D."/>
            <person name="Copeland A."/>
            <person name="Barry K.W."/>
            <person name="Cichocki N."/>
            <person name="Veneault-Fourrey C."/>
            <person name="LaButti K."/>
            <person name="Lindquist E.A."/>
            <person name="Lipzen A."/>
            <person name="Lundell T."/>
            <person name="Morin E."/>
            <person name="Murat C."/>
            <person name="Sun H."/>
            <person name="Tunlid A."/>
            <person name="Henrissat B."/>
            <person name="Grigoriev I.V."/>
            <person name="Hibbett D.S."/>
            <person name="Martin F."/>
            <person name="Nordberg H.P."/>
            <person name="Cantor M.N."/>
            <person name="Hua S.X."/>
        </authorList>
    </citation>
    <scope>NUCLEOTIDE SEQUENCE [LARGE SCALE GENOMIC DNA]</scope>
    <source>
        <strain evidence="1 2">Ve08.2h10</strain>
    </source>
</reference>
<keyword evidence="2" id="KW-1185">Reference proteome</keyword>
<protein>
    <recommendedName>
        <fullName evidence="3">Helitron helicase-like domain-containing protein</fullName>
    </recommendedName>
</protein>
<gene>
    <name evidence="1" type="ORF">PAXRUDRAFT_146440</name>
</gene>
<proteinExistence type="predicted"/>
<dbReference type="HOGENOM" id="CLU_001324_5_1_1"/>
<dbReference type="PANTHER" id="PTHR45786:SF74">
    <property type="entry name" value="ATP-DEPENDENT DNA HELICASE"/>
    <property type="match status" value="1"/>
</dbReference>
<dbReference type="OrthoDB" id="2272314at2759"/>
<dbReference type="AlphaFoldDB" id="A0A0D0E5P5"/>